<dbReference type="PANTHER" id="PTHR47613:SF1">
    <property type="entry name" value="SPERM ACROSOME MEMBRANE-ASSOCIATED PROTEIN 4"/>
    <property type="match status" value="1"/>
</dbReference>
<reference evidence="12" key="1">
    <citation type="journal article" date="2010" name="Science">
        <title>The genome of the Western clawed frog Xenopus tropicalis.</title>
        <authorList>
            <person name="Hellsten U."/>
            <person name="Harland R.M."/>
            <person name="Gilchrist M.J."/>
            <person name="Hendrix D."/>
            <person name="Jurka J."/>
            <person name="Kapitonov V."/>
            <person name="Ovcharenko I."/>
            <person name="Putnam N.H."/>
            <person name="Shu S."/>
            <person name="Taher L."/>
            <person name="Blitz I.L."/>
            <person name="Blumberg B."/>
            <person name="Dichmann D.S."/>
            <person name="Dubchak I."/>
            <person name="Amaya E."/>
            <person name="Detter J.C."/>
            <person name="Fletcher R."/>
            <person name="Gerhard D.S."/>
            <person name="Goodstein D."/>
            <person name="Graves T."/>
            <person name="Grigoriev I.V."/>
            <person name="Grimwood J."/>
            <person name="Kawashima T."/>
            <person name="Lindquist E."/>
            <person name="Lucas S.M."/>
            <person name="Mead P.E."/>
            <person name="Mitros T."/>
            <person name="Ogino H."/>
            <person name="Ohta Y."/>
            <person name="Poliakov A.V."/>
            <person name="Pollet N."/>
            <person name="Robert J."/>
            <person name="Salamov A."/>
            <person name="Sater A.K."/>
            <person name="Schmutz J."/>
            <person name="Terry A."/>
            <person name="Vize P.D."/>
            <person name="Warren W.C."/>
            <person name="Wells D."/>
            <person name="Wills A."/>
            <person name="Wilson R.K."/>
            <person name="Zimmerman L.B."/>
            <person name="Zorn A.M."/>
            <person name="Grainger R."/>
            <person name="Grammer T."/>
            <person name="Khokha M.K."/>
            <person name="Richardson P.M."/>
            <person name="Rokhsar D.S."/>
        </authorList>
    </citation>
    <scope>NUCLEOTIDE SEQUENCE [LARGE SCALE GENOMIC DNA]</scope>
    <source>
        <strain evidence="12">Nigerian</strain>
    </source>
</reference>
<name>A0A6I8SSY1_XENTR</name>
<dbReference type="GO" id="GO:0098552">
    <property type="term" value="C:side of membrane"/>
    <property type="evidence" value="ECO:0007669"/>
    <property type="project" value="UniProtKB-KW"/>
</dbReference>
<dbReference type="AlphaFoldDB" id="A0A6I8SSY1"/>
<proteinExistence type="inferred from homology"/>
<keyword evidence="2" id="KW-1003">Cell membrane</keyword>
<reference evidence="12" key="2">
    <citation type="submission" date="2020-05" db="UniProtKB">
        <authorList>
            <consortium name="Ensembl"/>
        </authorList>
    </citation>
    <scope>IDENTIFICATION</scope>
</reference>
<evidence type="ECO:0000256" key="5">
    <source>
        <dbReference type="ARBA" id="ARBA00023136"/>
    </source>
</evidence>
<evidence type="ECO:0000256" key="4">
    <source>
        <dbReference type="ARBA" id="ARBA00022729"/>
    </source>
</evidence>
<evidence type="ECO:0000256" key="1">
    <source>
        <dbReference type="ARBA" id="ARBA00004609"/>
    </source>
</evidence>
<evidence type="ECO:0000256" key="7">
    <source>
        <dbReference type="ARBA" id="ARBA00023180"/>
    </source>
</evidence>
<accession>A0A6I8SSY1</accession>
<comment type="similarity">
    <text evidence="9">Belongs to the SPACA4/bouncer family.</text>
</comment>
<evidence type="ECO:0000256" key="9">
    <source>
        <dbReference type="ARBA" id="ARBA00029446"/>
    </source>
</evidence>
<evidence type="ECO:0000256" key="2">
    <source>
        <dbReference type="ARBA" id="ARBA00022475"/>
    </source>
</evidence>
<dbReference type="Pfam" id="PF00021">
    <property type="entry name" value="UPAR_LY6"/>
    <property type="match status" value="1"/>
</dbReference>
<dbReference type="InterPro" id="IPR045860">
    <property type="entry name" value="Snake_toxin-like_sf"/>
</dbReference>
<dbReference type="SUPFAM" id="SSF57302">
    <property type="entry name" value="Snake toxin-like"/>
    <property type="match status" value="1"/>
</dbReference>
<keyword evidence="7" id="KW-0325">Glycoprotein</keyword>
<evidence type="ECO:0000259" key="11">
    <source>
        <dbReference type="Pfam" id="PF00021"/>
    </source>
</evidence>
<evidence type="ECO:0000256" key="6">
    <source>
        <dbReference type="ARBA" id="ARBA00023157"/>
    </source>
</evidence>
<dbReference type="InterPro" id="IPR046354">
    <property type="entry name" value="SPACA4/Bouncer"/>
</dbReference>
<dbReference type="Ensembl" id="ENSXETT00000072678">
    <property type="protein sequence ID" value="ENSXETP00000097870"/>
    <property type="gene ID" value="ENSXETG00000039255"/>
</dbReference>
<dbReference type="PANTHER" id="PTHR47613">
    <property type="entry name" value="SPERM ACROSOME MEMBRANE-ASSOCIATED PROTEIN 4"/>
    <property type="match status" value="1"/>
</dbReference>
<comment type="subcellular location">
    <subcellularLocation>
        <location evidence="1">Cell membrane</location>
        <topology evidence="1">Lipid-anchor</topology>
        <topology evidence="1">GPI-anchor</topology>
    </subcellularLocation>
</comment>
<evidence type="ECO:0000256" key="10">
    <source>
        <dbReference type="SAM" id="SignalP"/>
    </source>
</evidence>
<keyword evidence="6" id="KW-1015">Disulfide bond</keyword>
<dbReference type="InterPro" id="IPR016054">
    <property type="entry name" value="LY6_UPA_recep-like"/>
</dbReference>
<dbReference type="Bgee" id="ENSXETG00000039255">
    <property type="expression patterns" value="Expressed in 2-cell stage embryo and 7 other cell types or tissues"/>
</dbReference>
<keyword evidence="5" id="KW-0472">Membrane</keyword>
<sequence>MVLGLSFVHCWSLSQALTCAFCELTEATDCLECPIICQDEETCYTAKGMLLGVTVLQSKGCIGFPMCGRKETQTHFGNSYVLSYTCCQGKLCNGSPPQERLSPLILALVSAQLLGCM</sequence>
<keyword evidence="3" id="KW-0336">GPI-anchor</keyword>
<feature type="chain" id="PRO_5026181057" description="UPAR/Ly6 domain-containing protein" evidence="10">
    <location>
        <begin position="17"/>
        <end position="117"/>
    </location>
</feature>
<keyword evidence="4 10" id="KW-0732">Signal</keyword>
<evidence type="ECO:0000256" key="3">
    <source>
        <dbReference type="ARBA" id="ARBA00022622"/>
    </source>
</evidence>
<keyword evidence="8" id="KW-0449">Lipoprotein</keyword>
<evidence type="ECO:0000256" key="8">
    <source>
        <dbReference type="ARBA" id="ARBA00023288"/>
    </source>
</evidence>
<protein>
    <recommendedName>
        <fullName evidence="11">UPAR/Ly6 domain-containing protein</fullName>
    </recommendedName>
</protein>
<feature type="domain" description="UPAR/Ly6" evidence="11">
    <location>
        <begin position="15"/>
        <end position="94"/>
    </location>
</feature>
<dbReference type="Gene3D" id="2.10.60.10">
    <property type="entry name" value="CD59"/>
    <property type="match status" value="1"/>
</dbReference>
<dbReference type="InParanoid" id="A0A6I8SSY1"/>
<organism evidence="12">
    <name type="scientific">Xenopus tropicalis</name>
    <name type="common">Western clawed frog</name>
    <name type="synonym">Silurana tropicalis</name>
    <dbReference type="NCBI Taxonomy" id="8364"/>
    <lineage>
        <taxon>Eukaryota</taxon>
        <taxon>Metazoa</taxon>
        <taxon>Chordata</taxon>
        <taxon>Craniata</taxon>
        <taxon>Vertebrata</taxon>
        <taxon>Euteleostomi</taxon>
        <taxon>Amphibia</taxon>
        <taxon>Batrachia</taxon>
        <taxon>Anura</taxon>
        <taxon>Pipoidea</taxon>
        <taxon>Pipidae</taxon>
        <taxon>Xenopodinae</taxon>
        <taxon>Xenopus</taxon>
        <taxon>Silurana</taxon>
    </lineage>
</organism>
<dbReference type="FunCoup" id="A0A6I8SSY1">
    <property type="interactions" value="225"/>
</dbReference>
<evidence type="ECO:0000313" key="12">
    <source>
        <dbReference type="Ensembl" id="ENSXETP00000097870"/>
    </source>
</evidence>
<feature type="signal peptide" evidence="10">
    <location>
        <begin position="1"/>
        <end position="16"/>
    </location>
</feature>
<dbReference type="GO" id="GO:0005886">
    <property type="term" value="C:plasma membrane"/>
    <property type="evidence" value="ECO:0007669"/>
    <property type="project" value="UniProtKB-SubCell"/>
</dbReference>